<reference evidence="2" key="1">
    <citation type="submission" date="2013-06" db="EMBL/GenBank/DDBJ databases">
        <authorList>
            <person name="Zhao Q."/>
        </authorList>
    </citation>
    <scope>NUCLEOTIDE SEQUENCE</scope>
    <source>
        <strain evidence="2">cv. W1943</strain>
    </source>
</reference>
<dbReference type="EnsemblPlants" id="ORUFI08G05490.1">
    <property type="protein sequence ID" value="ORUFI08G05490.1"/>
    <property type="gene ID" value="ORUFI08G05490"/>
</dbReference>
<sequence length="135" mass="14086">MAVSSRRAARCMCGGAAQLGRQRCEVRRRGGDPAQAQRPCGQHGEGAAAVLAARLAGTDVALVRGTIGGGWFFGAIQVKACETLRGMASLSCRVAWWPVDAVADSPCVGDAVARDRGDVVREAMRRPFSGISQAS</sequence>
<name>A0A0E0QF67_ORYRU</name>
<evidence type="ECO:0000313" key="1">
    <source>
        <dbReference type="EnsemblPlants" id="ORUFI08G05490.1"/>
    </source>
</evidence>
<dbReference type="Gramene" id="ORUFI08G05490.1">
    <property type="protein sequence ID" value="ORUFI08G05490.1"/>
    <property type="gene ID" value="ORUFI08G05490"/>
</dbReference>
<organism evidence="1 2">
    <name type="scientific">Oryza rufipogon</name>
    <name type="common">Brownbeard rice</name>
    <name type="synonym">Asian wild rice</name>
    <dbReference type="NCBI Taxonomy" id="4529"/>
    <lineage>
        <taxon>Eukaryota</taxon>
        <taxon>Viridiplantae</taxon>
        <taxon>Streptophyta</taxon>
        <taxon>Embryophyta</taxon>
        <taxon>Tracheophyta</taxon>
        <taxon>Spermatophyta</taxon>
        <taxon>Magnoliopsida</taxon>
        <taxon>Liliopsida</taxon>
        <taxon>Poales</taxon>
        <taxon>Poaceae</taxon>
        <taxon>BOP clade</taxon>
        <taxon>Oryzoideae</taxon>
        <taxon>Oryzeae</taxon>
        <taxon>Oryzinae</taxon>
        <taxon>Oryza</taxon>
    </lineage>
</organism>
<reference evidence="1" key="2">
    <citation type="submission" date="2015-06" db="UniProtKB">
        <authorList>
            <consortium name="EnsemblPlants"/>
        </authorList>
    </citation>
    <scope>IDENTIFICATION</scope>
</reference>
<dbReference type="HOGENOM" id="CLU_1889185_0_0_1"/>
<protein>
    <submittedName>
        <fullName evidence="1">Uncharacterized protein</fullName>
    </submittedName>
</protein>
<dbReference type="AlphaFoldDB" id="A0A0E0QF67"/>
<evidence type="ECO:0000313" key="2">
    <source>
        <dbReference type="Proteomes" id="UP000008022"/>
    </source>
</evidence>
<proteinExistence type="predicted"/>
<accession>A0A0E0QF67</accession>
<dbReference type="Proteomes" id="UP000008022">
    <property type="component" value="Unassembled WGS sequence"/>
</dbReference>
<keyword evidence="2" id="KW-1185">Reference proteome</keyword>